<dbReference type="SMART" id="SM00863">
    <property type="entry name" value="tRNA_SAD"/>
    <property type="match status" value="2"/>
</dbReference>
<feature type="binding site" evidence="9">
    <location>
        <position position="556"/>
    </location>
    <ligand>
        <name>Zn(2+)</name>
        <dbReference type="ChEBI" id="CHEBI:29105"/>
    </ligand>
</feature>
<feature type="binding site" evidence="9">
    <location>
        <position position="552"/>
    </location>
    <ligand>
        <name>Zn(2+)</name>
        <dbReference type="ChEBI" id="CHEBI:29105"/>
    </ligand>
</feature>
<feature type="binding site" evidence="9">
    <location>
        <position position="643"/>
    </location>
    <ligand>
        <name>Zn(2+)</name>
        <dbReference type="ChEBI" id="CHEBI:29105"/>
    </ligand>
</feature>
<evidence type="ECO:0000256" key="6">
    <source>
        <dbReference type="ARBA" id="ARBA00022884"/>
    </source>
</evidence>
<evidence type="ECO:0000256" key="10">
    <source>
        <dbReference type="SAM" id="MobiDB-lite"/>
    </source>
</evidence>
<dbReference type="InterPro" id="IPR009000">
    <property type="entry name" value="Transl_B-barrel_sf"/>
</dbReference>
<dbReference type="InterPro" id="IPR002318">
    <property type="entry name" value="Ala-tRNA-lgiase_IIc"/>
</dbReference>
<feature type="binding site" evidence="9">
    <location>
        <position position="647"/>
    </location>
    <ligand>
        <name>Zn(2+)</name>
        <dbReference type="ChEBI" id="CHEBI:29105"/>
    </ligand>
</feature>
<feature type="domain" description="Alanyl-transfer RNA synthetases family profile" evidence="11">
    <location>
        <begin position="685"/>
        <end position="1094"/>
    </location>
</feature>
<dbReference type="Pfam" id="PF01411">
    <property type="entry name" value="tRNA-synt_2c"/>
    <property type="match status" value="2"/>
</dbReference>
<keyword evidence="8 9" id="KW-0030">Aminoacyl-tRNA synthetase</keyword>
<comment type="similarity">
    <text evidence="1">Belongs to the class-II aminoacyl-tRNA synthetase family. Alax-L subfamily.</text>
</comment>
<reference evidence="12 13" key="1">
    <citation type="submission" date="2021-05" db="EMBL/GenBank/DDBJ databases">
        <title>Genome Assembly of Synthetic Allotetraploid Brassica napus Reveals Homoeologous Exchanges between Subgenomes.</title>
        <authorList>
            <person name="Davis J.T."/>
        </authorList>
    </citation>
    <scope>NUCLEOTIDE SEQUENCE [LARGE SCALE GENOMIC DNA]</scope>
    <source>
        <strain evidence="13">cv. Da-Ae</strain>
        <tissue evidence="12">Seedling</tissue>
    </source>
</reference>
<dbReference type="HAMAP" id="MF_00036_B">
    <property type="entry name" value="Ala_tRNA_synth_B"/>
    <property type="match status" value="1"/>
</dbReference>
<comment type="subunit">
    <text evidence="9">Monomer.</text>
</comment>
<feature type="domain" description="Alanyl-transfer RNA synthetases family profile" evidence="11">
    <location>
        <begin position="6"/>
        <end position="686"/>
    </location>
</feature>
<evidence type="ECO:0000256" key="8">
    <source>
        <dbReference type="ARBA" id="ARBA00023146"/>
    </source>
</evidence>
<keyword evidence="9" id="KW-0479">Metal-binding</keyword>
<evidence type="ECO:0000256" key="5">
    <source>
        <dbReference type="ARBA" id="ARBA00022840"/>
    </source>
</evidence>
<keyword evidence="9" id="KW-0496">Mitochondrion</keyword>
<keyword evidence="13" id="KW-1185">Reference proteome</keyword>
<evidence type="ECO:0000256" key="3">
    <source>
        <dbReference type="ARBA" id="ARBA00022598"/>
    </source>
</evidence>
<dbReference type="Gene3D" id="3.30.980.10">
    <property type="entry name" value="Threonyl-trna Synthetase, Chain A, domain 2"/>
    <property type="match status" value="3"/>
</dbReference>
<dbReference type="Pfam" id="PF02272">
    <property type="entry name" value="DHHA1"/>
    <property type="match status" value="1"/>
</dbReference>
<evidence type="ECO:0000256" key="4">
    <source>
        <dbReference type="ARBA" id="ARBA00022741"/>
    </source>
</evidence>
<name>A0ABQ8ASE6_BRANA</name>
<comment type="domain">
    <text evidence="9">Consists of three domains; the N-terminal catalytic domain, the editing domain and the C-terminal C-Ala domain. The editing domain removes incorrectly charged amino acids, while the C-Ala domain, along with tRNA(Ala), serves as a bridge to cooperatively bring together the editing and aminoacylation centers thus stimulating deacylation of misacylated tRNAs.</text>
</comment>
<evidence type="ECO:0000256" key="2">
    <source>
        <dbReference type="ARBA" id="ARBA00022555"/>
    </source>
</evidence>
<dbReference type="EMBL" id="JAGKQM010000013">
    <property type="protein sequence ID" value="KAH0894955.1"/>
    <property type="molecule type" value="Genomic_DNA"/>
</dbReference>
<gene>
    <name evidence="12" type="ORF">HID58_057384</name>
</gene>
<comment type="function">
    <text evidence="9">Catalyzes the attachment of alanine to tRNA(Ala) in a two-step reaction: alanine is first activated by ATP to form Ala-AMP and then transferred to the acceptor end of tRNA(Ala). Also edits incorrectly charged tRNA(Ala) via its editing domain.</text>
</comment>
<dbReference type="SUPFAM" id="SSF55186">
    <property type="entry name" value="ThrRS/AlaRS common domain"/>
    <property type="match status" value="2"/>
</dbReference>
<proteinExistence type="inferred from homology"/>
<dbReference type="PRINTS" id="PR00980">
    <property type="entry name" value="TRNASYNTHALA"/>
</dbReference>
<dbReference type="Gene3D" id="2.40.30.130">
    <property type="match status" value="2"/>
</dbReference>
<dbReference type="InterPro" id="IPR050058">
    <property type="entry name" value="Ala-tRNA_ligase"/>
</dbReference>
<dbReference type="InterPro" id="IPR018164">
    <property type="entry name" value="Ala-tRNA-synth_IIc_N"/>
</dbReference>
<feature type="region of interest" description="Disordered" evidence="10">
    <location>
        <begin position="1103"/>
        <end position="1125"/>
    </location>
</feature>
<keyword evidence="4 9" id="KW-0547">Nucleotide-binding</keyword>
<dbReference type="Pfam" id="PF07973">
    <property type="entry name" value="tRNA_SAD"/>
    <property type="match status" value="2"/>
</dbReference>
<keyword evidence="2 9" id="KW-0820">tRNA-binding</keyword>
<evidence type="ECO:0000313" key="12">
    <source>
        <dbReference type="EMBL" id="KAH0894955.1"/>
    </source>
</evidence>
<comment type="cofactor">
    <cofactor evidence="9">
        <name>Zn(2+)</name>
        <dbReference type="ChEBI" id="CHEBI:29105"/>
    </cofactor>
    <text evidence="9">Binds 1 zinc ion per subunit.</text>
</comment>
<dbReference type="InterPro" id="IPR023033">
    <property type="entry name" value="Ala_tRNA_ligase_euk/bac"/>
</dbReference>
<dbReference type="InterPro" id="IPR018163">
    <property type="entry name" value="Thr/Ala-tRNA-synth_IIc_edit"/>
</dbReference>
<keyword evidence="9" id="KW-0963">Cytoplasm</keyword>
<dbReference type="PROSITE" id="PS50860">
    <property type="entry name" value="AA_TRNA_LIGASE_II_ALA"/>
    <property type="match status" value="2"/>
</dbReference>
<keyword evidence="6 9" id="KW-0694">RNA-binding</keyword>
<dbReference type="InterPro" id="IPR018162">
    <property type="entry name" value="Ala-tRNA-ligase_IIc_anticod-bd"/>
</dbReference>
<keyword evidence="7 9" id="KW-0648">Protein biosynthesis</keyword>
<dbReference type="InterPro" id="IPR018165">
    <property type="entry name" value="Ala-tRNA-synth_IIc_core"/>
</dbReference>
<dbReference type="EC" id="6.1.1.7" evidence="9"/>
<protein>
    <recommendedName>
        <fullName evidence="9">Alanine--tRNA ligase</fullName>
        <ecNumber evidence="9">6.1.1.7</ecNumber>
    </recommendedName>
    <alternativeName>
        <fullName evidence="9">Alanyl-tRNA synthetase</fullName>
        <shortName evidence="9">AlaRS</shortName>
    </alternativeName>
</protein>
<dbReference type="PANTHER" id="PTHR11777:SF9">
    <property type="entry name" value="ALANINE--TRNA LIGASE, CYTOPLASMIC"/>
    <property type="match status" value="1"/>
</dbReference>
<organism evidence="12 13">
    <name type="scientific">Brassica napus</name>
    <name type="common">Rape</name>
    <dbReference type="NCBI Taxonomy" id="3708"/>
    <lineage>
        <taxon>Eukaryota</taxon>
        <taxon>Viridiplantae</taxon>
        <taxon>Streptophyta</taxon>
        <taxon>Embryophyta</taxon>
        <taxon>Tracheophyta</taxon>
        <taxon>Spermatophyta</taxon>
        <taxon>Magnoliopsida</taxon>
        <taxon>eudicotyledons</taxon>
        <taxon>Gunneridae</taxon>
        <taxon>Pentapetalae</taxon>
        <taxon>rosids</taxon>
        <taxon>malvids</taxon>
        <taxon>Brassicales</taxon>
        <taxon>Brassicaceae</taxon>
        <taxon>Brassiceae</taxon>
        <taxon>Brassica</taxon>
    </lineage>
</organism>
<dbReference type="CDD" id="cd00673">
    <property type="entry name" value="AlaRS_core"/>
    <property type="match status" value="1"/>
</dbReference>
<comment type="caution">
    <text evidence="12">The sequence shown here is derived from an EMBL/GenBank/DDBJ whole genome shotgun (WGS) entry which is preliminary data.</text>
</comment>
<evidence type="ECO:0000256" key="9">
    <source>
        <dbReference type="HAMAP-Rule" id="MF_03133"/>
    </source>
</evidence>
<keyword evidence="3 9" id="KW-0436">Ligase</keyword>
<dbReference type="InterPro" id="IPR012947">
    <property type="entry name" value="tRNA_SAD"/>
</dbReference>
<evidence type="ECO:0000256" key="7">
    <source>
        <dbReference type="ARBA" id="ARBA00022917"/>
    </source>
</evidence>
<evidence type="ECO:0000313" key="13">
    <source>
        <dbReference type="Proteomes" id="UP000824890"/>
    </source>
</evidence>
<dbReference type="SUPFAM" id="SSF101353">
    <property type="entry name" value="Putative anticodon-binding domain of alanyl-tRNA synthetase (AlaRS)"/>
    <property type="match status" value="2"/>
</dbReference>
<keyword evidence="5 9" id="KW-0067">ATP-binding</keyword>
<dbReference type="InterPro" id="IPR003156">
    <property type="entry name" value="DHHA1_dom"/>
</dbReference>
<dbReference type="InterPro" id="IPR045864">
    <property type="entry name" value="aa-tRNA-synth_II/BPL/LPL"/>
</dbReference>
<dbReference type="Proteomes" id="UP000824890">
    <property type="component" value="Unassembled WGS sequence"/>
</dbReference>
<dbReference type="PANTHER" id="PTHR11777">
    <property type="entry name" value="ALANYL-TRNA SYNTHETASE"/>
    <property type="match status" value="1"/>
</dbReference>
<dbReference type="NCBIfam" id="TIGR00344">
    <property type="entry name" value="alaS"/>
    <property type="match status" value="1"/>
</dbReference>
<sequence length="1238" mass="136954">MTLKVLCFFFQGMNQYKPIFLGTADPNTELSKLTRAYNTQKCIRAGGKHNDLDDVGKDTYHHTFFEMLGNWSFGDYFKKEAIEWAWELLTKVYGLPTDRIYATYFGGDEKAGLQPDNEARDIWLKFLPPGRVLPFGCKDNFWEMGDTGPCGPCTEIHYDRVGNRDAASLVNNDDPTCLEIWNLVFIQSNRESDGSLKPLPAKHVDTGMGFERLTSVLQNKMSNYDTDVFMPIFDDIQKATGARPYSGKVGLEDVDRVDMAYRVVADHIRTLSFAIADGSRPGNEGRGYVLRRILRRAVRYGKEILKAEEGFFNGLVSSVIRVMGDTFTELKEHEIKITEIIKKEEANFCKTLAKGIENFRKAGQAVQGNTLSGEDAFVLRDTFGFPLDLTQLMAEERGLLVDVDGFNKAMEEARERSRSAQNKMKFEYINIAQDCCSYVDVKRKKLGHRVDHKSEVKAIYTGSAFLESSAAGDNVGIVLESTSFYAEQGGQIFDTGLIEGSFGTFNVCNVQIFGGFVLHIGYLSKETGEVSVGDKVTCKVDYERRKLIAPNHTCTHMLNFALKGVLGDHIDQKGSIVLPEKLRFDFSHVGKPVDPEDLRKIESIVNKQIKESKVLEQCLEKQVEDLLADPKNDEWSSLSSEFCGGTHITNTREAKAFTLLSEEGIAKGIRRVTAVTTECAYDALSNEGRGYVLRRILRRAVRYGKEILKAEEGFFNGLVSSVIRVMGDTFTELKEHEIKITEIIKKEEANFCKTLAKGIEKFRKAVQAVQGNTLSGEDAFVLRDTFGFPLDLTQLMAEERGLLVDVDGFNKAMEEARERSRSAQNKQAGGAIVMDADATSTLHKTGVLATDDSSKYIWFQLLLSNDPAPFCHKSEVKAIYTGSAFLESSAAGDNVGIVLESTSFYAEQGGQIFDTGLIEGSFGTFNVCNVQIFGGFVLHIGYLSKETGEVSVGDKVTCKVDYERRKHIAPNHTCTHMLNFALKGVLGDHIDQKGSIVLPEKLRSRNQRSYRAVFGEVYPDPVRVVSIGRQVEDLLADPENDEWSSLSSEFCGGTHITNTREAKAFTLLSEEGIAKGIRRVTAVTTECAFDALNEASSLEKEVEDASKAEGHALEKPQRQQSLPPSDGKTFCIIQLDVGLDAAAVREAVSKVMEKKGMSIMVFSTDETTNKAVVCAGVPDKSDEFKQLDVTEWLTTALGPLKGRCGKGKSGLASGQGTDASQVKAALDLAASFASMKLN</sequence>
<dbReference type="Gene3D" id="3.30.930.10">
    <property type="entry name" value="Bira Bifunctional Protein, Domain 2"/>
    <property type="match status" value="1"/>
</dbReference>
<feature type="compositionally biased region" description="Basic and acidic residues" evidence="10">
    <location>
        <begin position="1103"/>
        <end position="1117"/>
    </location>
</feature>
<accession>A0ABQ8ASE6</accession>
<comment type="subcellular location">
    <subcellularLocation>
        <location evidence="9">Mitochondrion</location>
    </subcellularLocation>
    <subcellularLocation>
        <location evidence="9">Cytoplasm</location>
    </subcellularLocation>
</comment>
<comment type="catalytic activity">
    <reaction evidence="9">
        <text>tRNA(Ala) + L-alanine + ATP = L-alanyl-tRNA(Ala) + AMP + diphosphate</text>
        <dbReference type="Rhea" id="RHEA:12540"/>
        <dbReference type="Rhea" id="RHEA-COMP:9657"/>
        <dbReference type="Rhea" id="RHEA-COMP:9923"/>
        <dbReference type="ChEBI" id="CHEBI:30616"/>
        <dbReference type="ChEBI" id="CHEBI:33019"/>
        <dbReference type="ChEBI" id="CHEBI:57972"/>
        <dbReference type="ChEBI" id="CHEBI:78442"/>
        <dbReference type="ChEBI" id="CHEBI:78497"/>
        <dbReference type="ChEBI" id="CHEBI:456215"/>
        <dbReference type="EC" id="6.1.1.7"/>
    </reaction>
</comment>
<dbReference type="SUPFAM" id="SSF55681">
    <property type="entry name" value="Class II aaRS and biotin synthetases"/>
    <property type="match status" value="1"/>
</dbReference>
<evidence type="ECO:0000256" key="1">
    <source>
        <dbReference type="ARBA" id="ARBA00008429"/>
    </source>
</evidence>
<dbReference type="Gene3D" id="3.10.310.40">
    <property type="match status" value="1"/>
</dbReference>
<evidence type="ECO:0000259" key="11">
    <source>
        <dbReference type="PROSITE" id="PS50860"/>
    </source>
</evidence>
<keyword evidence="9" id="KW-0862">Zinc</keyword>
<dbReference type="SUPFAM" id="SSF50447">
    <property type="entry name" value="Translation proteins"/>
    <property type="match status" value="2"/>
</dbReference>